<dbReference type="RefSeq" id="XP_042924718.1">
    <property type="nucleotide sequence ID" value="XM_043062428.1"/>
</dbReference>
<dbReference type="ExpressionAtlas" id="A0A2K3DSF0">
    <property type="expression patterns" value="baseline and differential"/>
</dbReference>
<dbReference type="GeneID" id="66053454"/>
<keyword evidence="4" id="KW-0862">Zinc</keyword>
<dbReference type="InParanoid" id="A0A2K3DSF0"/>
<keyword evidence="9" id="KW-1185">Reference proteome</keyword>
<organism evidence="8 9">
    <name type="scientific">Chlamydomonas reinhardtii</name>
    <name type="common">Chlamydomonas smithii</name>
    <dbReference type="NCBI Taxonomy" id="3055"/>
    <lineage>
        <taxon>Eukaryota</taxon>
        <taxon>Viridiplantae</taxon>
        <taxon>Chlorophyta</taxon>
        <taxon>core chlorophytes</taxon>
        <taxon>Chlorophyceae</taxon>
        <taxon>CS clade</taxon>
        <taxon>Chlamydomonadales</taxon>
        <taxon>Chlamydomonadaceae</taxon>
        <taxon>Chlamydomonas</taxon>
    </lineage>
</organism>
<dbReference type="Gramene" id="PNW83459">
    <property type="protein sequence ID" value="PNW83459"/>
    <property type="gene ID" value="CHLRE_05g242600v5"/>
</dbReference>
<dbReference type="SMART" id="SM00401">
    <property type="entry name" value="ZnF_GATA"/>
    <property type="match status" value="1"/>
</dbReference>
<dbReference type="CDD" id="cd00202">
    <property type="entry name" value="ZnF_GATA"/>
    <property type="match status" value="1"/>
</dbReference>
<evidence type="ECO:0000259" key="7">
    <source>
        <dbReference type="PROSITE" id="PS50114"/>
    </source>
</evidence>
<evidence type="ECO:0000256" key="4">
    <source>
        <dbReference type="ARBA" id="ARBA00022833"/>
    </source>
</evidence>
<dbReference type="GO" id="GO:0006355">
    <property type="term" value="P:regulation of DNA-templated transcription"/>
    <property type="evidence" value="ECO:0007669"/>
    <property type="project" value="InterPro"/>
</dbReference>
<dbReference type="InterPro" id="IPR000679">
    <property type="entry name" value="Znf_GATA"/>
</dbReference>
<dbReference type="InterPro" id="IPR013088">
    <property type="entry name" value="Znf_NHR/GATA"/>
</dbReference>
<evidence type="ECO:0000313" key="9">
    <source>
        <dbReference type="Proteomes" id="UP000006906"/>
    </source>
</evidence>
<keyword evidence="3 5" id="KW-0863">Zinc-finger</keyword>
<proteinExistence type="inferred from homology"/>
<sequence length="397" mass="40277">MAPAPAFEPSCSMLSVFSMCTALPLAERDVNGAGACFSGASALACPSKPASIRRGASFLDVEDACVGLTSADRACFLIPEDSVYVSPACSARENAGAGPRLPLPSGTFTTAVATSTSGASLSGLSAAPTGFLAGCEEFVHASVCFEKAAQALEAVTRPPPAVPSCSPSTSSGAANGAQADEPAAGLFRRVSSLAPSPAASSHENHQHQHQDGSCCSSAEAVEAPAAPVVSDGAAACAEQLPQQVLLPQVPLEHHRHEYLDASSAALQLQAQLPTMLEEQQQQSPEEAAQPEQLQLLQAVPAPAPAPRAFHHKTGGPCDHCGATESPQWRRGPPAKPMLCNACGTRYRRTNQLGPVGAHTPAGRAAAAAAAAGASVSGGKRISKGHGGAAAKRNRASY</sequence>
<dbReference type="PANTHER" id="PTHR45658:SF18">
    <property type="entry name" value="PROTEIN GAT2"/>
    <property type="match status" value="1"/>
</dbReference>
<comment type="similarity">
    <text evidence="1">Belongs to the type IV zinc-finger family. Class A subfamily.</text>
</comment>
<dbReference type="SUPFAM" id="SSF57716">
    <property type="entry name" value="Glucocorticoid receptor-like (DNA-binding domain)"/>
    <property type="match status" value="1"/>
</dbReference>
<feature type="domain" description="GATA-type" evidence="7">
    <location>
        <begin position="311"/>
        <end position="355"/>
    </location>
</feature>
<evidence type="ECO:0000256" key="1">
    <source>
        <dbReference type="ARBA" id="ARBA00005694"/>
    </source>
</evidence>
<protein>
    <recommendedName>
        <fullName evidence="7">GATA-type domain-containing protein</fullName>
    </recommendedName>
</protein>
<evidence type="ECO:0000256" key="6">
    <source>
        <dbReference type="SAM" id="MobiDB-lite"/>
    </source>
</evidence>
<name>A0A2K3DSF0_CHLRE</name>
<keyword evidence="2" id="KW-0479">Metal-binding</keyword>
<feature type="region of interest" description="Disordered" evidence="6">
    <location>
        <begin position="157"/>
        <end position="180"/>
    </location>
</feature>
<dbReference type="Pfam" id="PF00320">
    <property type="entry name" value="GATA"/>
    <property type="match status" value="1"/>
</dbReference>
<dbReference type="EMBL" id="CM008966">
    <property type="protein sequence ID" value="PNW83459.1"/>
    <property type="molecule type" value="Genomic_DNA"/>
</dbReference>
<dbReference type="AlphaFoldDB" id="A0A2K3DSF0"/>
<accession>A0A2K3DSF0</accession>
<dbReference type="InterPro" id="IPR051140">
    <property type="entry name" value="GATA_TF"/>
</dbReference>
<evidence type="ECO:0000256" key="3">
    <source>
        <dbReference type="ARBA" id="ARBA00022771"/>
    </source>
</evidence>
<evidence type="ECO:0000313" key="8">
    <source>
        <dbReference type="EMBL" id="PNW83459.1"/>
    </source>
</evidence>
<dbReference type="Gene3D" id="3.30.50.10">
    <property type="entry name" value="Erythroid Transcription Factor GATA-1, subunit A"/>
    <property type="match status" value="1"/>
</dbReference>
<evidence type="ECO:0000256" key="2">
    <source>
        <dbReference type="ARBA" id="ARBA00022723"/>
    </source>
</evidence>
<feature type="region of interest" description="Disordered" evidence="6">
    <location>
        <begin position="373"/>
        <end position="397"/>
    </location>
</feature>
<dbReference type="Proteomes" id="UP000006906">
    <property type="component" value="Chromosome 5"/>
</dbReference>
<dbReference type="PaxDb" id="3055-EDP07160"/>
<dbReference type="OrthoDB" id="515401at2759"/>
<dbReference type="GO" id="GO:0008270">
    <property type="term" value="F:zinc ion binding"/>
    <property type="evidence" value="ECO:0007669"/>
    <property type="project" value="UniProtKB-KW"/>
</dbReference>
<dbReference type="PROSITE" id="PS50114">
    <property type="entry name" value="GATA_ZN_FINGER_2"/>
    <property type="match status" value="1"/>
</dbReference>
<dbReference type="KEGG" id="cre:CHLRE_05g242600v5"/>
<evidence type="ECO:0000256" key="5">
    <source>
        <dbReference type="PROSITE-ProRule" id="PRU00094"/>
    </source>
</evidence>
<reference evidence="8 9" key="1">
    <citation type="journal article" date="2007" name="Science">
        <title>The Chlamydomonas genome reveals the evolution of key animal and plant functions.</title>
        <authorList>
            <person name="Merchant S.S."/>
            <person name="Prochnik S.E."/>
            <person name="Vallon O."/>
            <person name="Harris E.H."/>
            <person name="Karpowicz S.J."/>
            <person name="Witman G.B."/>
            <person name="Terry A."/>
            <person name="Salamov A."/>
            <person name="Fritz-Laylin L.K."/>
            <person name="Marechal-Drouard L."/>
            <person name="Marshall W.F."/>
            <person name="Qu L.H."/>
            <person name="Nelson D.R."/>
            <person name="Sanderfoot A.A."/>
            <person name="Spalding M.H."/>
            <person name="Kapitonov V.V."/>
            <person name="Ren Q."/>
            <person name="Ferris P."/>
            <person name="Lindquist E."/>
            <person name="Shapiro H."/>
            <person name="Lucas S.M."/>
            <person name="Grimwood J."/>
            <person name="Schmutz J."/>
            <person name="Cardol P."/>
            <person name="Cerutti H."/>
            <person name="Chanfreau G."/>
            <person name="Chen C.L."/>
            <person name="Cognat V."/>
            <person name="Croft M.T."/>
            <person name="Dent R."/>
            <person name="Dutcher S."/>
            <person name="Fernandez E."/>
            <person name="Fukuzawa H."/>
            <person name="Gonzalez-Ballester D."/>
            <person name="Gonzalez-Halphen D."/>
            <person name="Hallmann A."/>
            <person name="Hanikenne M."/>
            <person name="Hippler M."/>
            <person name="Inwood W."/>
            <person name="Jabbari K."/>
            <person name="Kalanon M."/>
            <person name="Kuras R."/>
            <person name="Lefebvre P.A."/>
            <person name="Lemaire S.D."/>
            <person name="Lobanov A.V."/>
            <person name="Lohr M."/>
            <person name="Manuell A."/>
            <person name="Meier I."/>
            <person name="Mets L."/>
            <person name="Mittag M."/>
            <person name="Mittelmeier T."/>
            <person name="Moroney J.V."/>
            <person name="Moseley J."/>
            <person name="Napoli C."/>
            <person name="Nedelcu A.M."/>
            <person name="Niyogi K."/>
            <person name="Novoselov S.V."/>
            <person name="Paulsen I.T."/>
            <person name="Pazour G."/>
            <person name="Purton S."/>
            <person name="Ral J.P."/>
            <person name="Riano-Pachon D.M."/>
            <person name="Riekhof W."/>
            <person name="Rymarquis L."/>
            <person name="Schroda M."/>
            <person name="Stern D."/>
            <person name="Umen J."/>
            <person name="Willows R."/>
            <person name="Wilson N."/>
            <person name="Zimmer S.L."/>
            <person name="Allmer J."/>
            <person name="Balk J."/>
            <person name="Bisova K."/>
            <person name="Chen C.J."/>
            <person name="Elias M."/>
            <person name="Gendler K."/>
            <person name="Hauser C."/>
            <person name="Lamb M.R."/>
            <person name="Ledford H."/>
            <person name="Long J.C."/>
            <person name="Minagawa J."/>
            <person name="Page M.D."/>
            <person name="Pan J."/>
            <person name="Pootakham W."/>
            <person name="Roje S."/>
            <person name="Rose A."/>
            <person name="Stahlberg E."/>
            <person name="Terauchi A.M."/>
            <person name="Yang P."/>
            <person name="Ball S."/>
            <person name="Bowler C."/>
            <person name="Dieckmann C.L."/>
            <person name="Gladyshev V.N."/>
            <person name="Green P."/>
            <person name="Jorgensen R."/>
            <person name="Mayfield S."/>
            <person name="Mueller-Roeber B."/>
            <person name="Rajamani S."/>
            <person name="Sayre R.T."/>
            <person name="Brokstein P."/>
            <person name="Dubchak I."/>
            <person name="Goodstein D."/>
            <person name="Hornick L."/>
            <person name="Huang Y.W."/>
            <person name="Jhaveri J."/>
            <person name="Luo Y."/>
            <person name="Martinez D."/>
            <person name="Ngau W.C."/>
            <person name="Otillar B."/>
            <person name="Poliakov A."/>
            <person name="Porter A."/>
            <person name="Szajkowski L."/>
            <person name="Werner G."/>
            <person name="Zhou K."/>
            <person name="Grigoriev I.V."/>
            <person name="Rokhsar D.S."/>
            <person name="Grossman A.R."/>
        </authorList>
    </citation>
    <scope>NUCLEOTIDE SEQUENCE [LARGE SCALE GENOMIC DNA]</scope>
    <source>
        <strain evidence="9">CC-503</strain>
    </source>
</reference>
<dbReference type="PANTHER" id="PTHR45658">
    <property type="entry name" value="GATA TRANSCRIPTION FACTOR"/>
    <property type="match status" value="1"/>
</dbReference>
<dbReference type="GO" id="GO:0000976">
    <property type="term" value="F:transcription cis-regulatory region binding"/>
    <property type="evidence" value="ECO:0000318"/>
    <property type="project" value="GO_Central"/>
</dbReference>
<gene>
    <name evidence="8" type="ORF">CHLRE_05g242600v5</name>
</gene>
<feature type="region of interest" description="Disordered" evidence="6">
    <location>
        <begin position="193"/>
        <end position="216"/>
    </location>
</feature>